<dbReference type="InterPro" id="IPR046519">
    <property type="entry name" value="X-Tfes_XVIPCD"/>
</dbReference>
<name>A0ABT3JVF3_9XANT</name>
<feature type="compositionally biased region" description="Polar residues" evidence="1">
    <location>
        <begin position="172"/>
        <end position="181"/>
    </location>
</feature>
<reference evidence="3 4" key="1">
    <citation type="submission" date="2022-10" db="EMBL/GenBank/DDBJ databases">
        <title>Xanthomonas sp. H13-6.</title>
        <authorList>
            <person name="Liu X."/>
            <person name="Deng Z."/>
            <person name="Jiang Y."/>
            <person name="Yu T."/>
            <person name="Ai J."/>
        </authorList>
    </citation>
    <scope>NUCLEOTIDE SEQUENCE [LARGE SCALE GENOMIC DNA]</scope>
    <source>
        <strain evidence="3 4">H13-6</strain>
    </source>
</reference>
<evidence type="ECO:0000313" key="3">
    <source>
        <dbReference type="EMBL" id="MCW4472447.1"/>
    </source>
</evidence>
<feature type="domain" description="X-Tfes XVIPCD" evidence="2">
    <location>
        <begin position="362"/>
        <end position="460"/>
    </location>
</feature>
<dbReference type="Pfam" id="PF20410">
    <property type="entry name" value="X-Tfes_XVIPCD"/>
    <property type="match status" value="1"/>
</dbReference>
<evidence type="ECO:0000256" key="1">
    <source>
        <dbReference type="SAM" id="MobiDB-lite"/>
    </source>
</evidence>
<evidence type="ECO:0000313" key="4">
    <source>
        <dbReference type="Proteomes" id="UP001209922"/>
    </source>
</evidence>
<organism evidence="3 4">
    <name type="scientific">Xanthomonas chitinilytica</name>
    <dbReference type="NCBI Taxonomy" id="2989819"/>
    <lineage>
        <taxon>Bacteria</taxon>
        <taxon>Pseudomonadati</taxon>
        <taxon>Pseudomonadota</taxon>
        <taxon>Gammaproteobacteria</taxon>
        <taxon>Lysobacterales</taxon>
        <taxon>Lysobacteraceae</taxon>
        <taxon>Xanthomonas</taxon>
    </lineage>
</organism>
<sequence length="488" mass="53456">MNEASPLDIRTSADEVGRLLAEGQPTAALRRLDQLRQNQPLVVQEALDRYVAAENREHLEAIDRNIPSSPAIAVLRPTHERLMDSSGPPRFPSSEELEGLDAAQQFHVYASIVATRGDAQAMSELEAGNRVILGLRNETRTTDHGGRGAYDDRIVVLWQNPDNTTGLAQFHQASTEPTSQYDARAGQDPQPAPYQGSAFRRAEGLDSDRDGTPDLGRLAEGTIEMRATTHLTPGGRGTTHFSLRPSLDAVDNGAGGVHRDTNGDGWFDSADKHGIQPLNDTFKHHMGSARNTDSAGCQTLPRQTETDQNFYSSYIEAVRGTPGQERWQYVLTSTRHEPPRQHELGAEGIGNTQRQLADPRLPGHPDNTLYSQIRQHVDTLGDSWRDNADAVSLALLHSAKEKNWTSVSDIRMSHPVNGRQAGETLFLVRESGNDPADQRIGVSVTTLARATTEGSLDQLAAHARDQAAHDQQQRDVDAHTQTAPGFSR</sequence>
<feature type="compositionally biased region" description="Polar residues" evidence="1">
    <location>
        <begin position="479"/>
        <end position="488"/>
    </location>
</feature>
<feature type="region of interest" description="Disordered" evidence="1">
    <location>
        <begin position="172"/>
        <end position="196"/>
    </location>
</feature>
<proteinExistence type="predicted"/>
<gene>
    <name evidence="3" type="ORF">OK345_08020</name>
</gene>
<comment type="caution">
    <text evidence="3">The sequence shown here is derived from an EMBL/GenBank/DDBJ whole genome shotgun (WGS) entry which is preliminary data.</text>
</comment>
<dbReference type="Proteomes" id="UP001209922">
    <property type="component" value="Unassembled WGS sequence"/>
</dbReference>
<dbReference type="RefSeq" id="WP_265127404.1">
    <property type="nucleotide sequence ID" value="NZ_JAPCHY010000005.1"/>
</dbReference>
<accession>A0ABT3JVF3</accession>
<feature type="compositionally biased region" description="Basic and acidic residues" evidence="1">
    <location>
        <begin position="462"/>
        <end position="478"/>
    </location>
</feature>
<evidence type="ECO:0000259" key="2">
    <source>
        <dbReference type="Pfam" id="PF20410"/>
    </source>
</evidence>
<feature type="region of interest" description="Disordered" evidence="1">
    <location>
        <begin position="461"/>
        <end position="488"/>
    </location>
</feature>
<protein>
    <recommendedName>
        <fullName evidence="2">X-Tfes XVIPCD domain-containing protein</fullName>
    </recommendedName>
</protein>
<keyword evidence="4" id="KW-1185">Reference proteome</keyword>
<dbReference type="EMBL" id="JAPCHY010000005">
    <property type="protein sequence ID" value="MCW4472447.1"/>
    <property type="molecule type" value="Genomic_DNA"/>
</dbReference>